<gene>
    <name evidence="1" type="ORF">LMG1873_01612</name>
</gene>
<reference evidence="1 2" key="1">
    <citation type="submission" date="2020-04" db="EMBL/GenBank/DDBJ databases">
        <authorList>
            <person name="De Canck E."/>
        </authorList>
    </citation>
    <scope>NUCLEOTIDE SEQUENCE [LARGE SCALE GENOMIC DNA]</scope>
    <source>
        <strain evidence="1 2">LMG 1873</strain>
    </source>
</reference>
<evidence type="ECO:0000313" key="2">
    <source>
        <dbReference type="Proteomes" id="UP000494116"/>
    </source>
</evidence>
<dbReference type="EMBL" id="CADIJS010000002">
    <property type="protein sequence ID" value="CAB3681440.1"/>
    <property type="molecule type" value="Genomic_DNA"/>
</dbReference>
<organism evidence="1 2">
    <name type="scientific">Achromobacter piechaudii</name>
    <dbReference type="NCBI Taxonomy" id="72556"/>
    <lineage>
        <taxon>Bacteria</taxon>
        <taxon>Pseudomonadati</taxon>
        <taxon>Pseudomonadota</taxon>
        <taxon>Betaproteobacteria</taxon>
        <taxon>Burkholderiales</taxon>
        <taxon>Alcaligenaceae</taxon>
        <taxon>Achromobacter</taxon>
    </lineage>
</organism>
<comment type="caution">
    <text evidence="1">The sequence shown here is derived from an EMBL/GenBank/DDBJ whole genome shotgun (WGS) entry which is preliminary data.</text>
</comment>
<evidence type="ECO:0000313" key="1">
    <source>
        <dbReference type="EMBL" id="CAB3681440.1"/>
    </source>
</evidence>
<protein>
    <submittedName>
        <fullName evidence="1">Uncharacterized protein</fullName>
    </submittedName>
</protein>
<sequence length="69" mass="7616">MVPEIQVRKIEILHDLCTECSTNLTFATPVFIKAIGRFGSETVAPSGHFPPTLLPTSVNQIPSRMKFDS</sequence>
<proteinExistence type="predicted"/>
<keyword evidence="2" id="KW-1185">Reference proteome</keyword>
<dbReference type="Proteomes" id="UP000494116">
    <property type="component" value="Unassembled WGS sequence"/>
</dbReference>
<accession>A0ABN7EWC1</accession>
<name>A0ABN7EWC1_9BURK</name>